<protein>
    <submittedName>
        <fullName evidence="2">DUF5057 domain-containing protein</fullName>
    </submittedName>
</protein>
<dbReference type="Gene3D" id="2.60.40.1080">
    <property type="match status" value="1"/>
</dbReference>
<evidence type="ECO:0000313" key="3">
    <source>
        <dbReference type="Proteomes" id="UP001206821"/>
    </source>
</evidence>
<feature type="signal peptide" evidence="1">
    <location>
        <begin position="1"/>
        <end position="24"/>
    </location>
</feature>
<gene>
    <name evidence="2" type="ORF">NQG31_11460</name>
</gene>
<sequence>MRKFLHVLIIVIMLGSTVPQMSHADTDQPLLNILVLRDAYSSSKILTVDQYKAAIDSYRSSLNVDASKLNVQFMTIKEFNASRFPMTGAYDAVMIGSSPLSTKYQTGTIGRSTNHDTTLLFNDLTALKVDELFHSIVRVGLPLYLHEDAATGGAQLKWLASFATYSNVKVFPRETNKNVDQEMVQQLNKVSSIRPRLKTTNVTYNQQPLVNNTITVRNDVRSPINFTYNMAAQPNASTIVELYIDFDHNDRFHPQEKVVEQAAKLSGTIDFTLSRPTFSGPKNWMLVVKDTITGRADYKKGSFVYLDQQVQANILQLTAGTSTNGQISRDLSDMLVDPAGNYSFKLTNGNTDSFGKGVYDAALAANDYDMLIFGFQDSYNVSGSMSESATRKVKRFSETGQGVMLTHDTIFRTNSADAPTSEWERQFVHQDPALNVSGQRTYTNMGFGAPEQTSRAIKVQDGIFTNYPFKLDDAPKSISNTHNQYFTLDLNDPEVTPWYNLYSTGGNRVYGDANNHYYTYTKNNFTYSGAGHTNSFTQADEKKIFINTMYRAFIGANHKPYNVIESISDQVNAYSKEDIKTKTLEVTAGRDVRVMWRPSDYDFQDQSLTSTFTYNGKSATFENLRNYEVREFVIPAADVIEGKPLSVSIETTDKRNAKVTDTLTINVKRPESVNDLIKVTRSINPSTISLYETGTIKYQIEYPEQFDRLPNQLGDKFIRINTATFTEQLPKELEVVAIRDAAGKEWPVTNTQKIDVSFPLELYYLRNGSINVFIPEESGDRRLAFDVVVRAVQPSGSILQLKQADNVLKTDIEYSKKQDHILDKHNDWDKETTITSTFPDLFINIGSPFAYKATIPDVTLQIGAEQVVSPVITDAKGNVFSNPTWRTLKWEVVGNDGFVQMSGSGNNAVIKGIKTGQAKLRLTIDPGEGRQAITTESTVKVISPPEQIQINAQSLYVGQKVTVAPSIMPSTAQYETVRYETVSGDSVSFVQKGATLEISGLKPGKTVIRATVDAGDLFSNVNVRMPSTTFTVNVLAPSLTQTPEQLDLWVWDSLDAEKRVNDTAEIRIISNPEVGKETTLIGTVPAALTVTRTASGYTLRANHGHGTNGNVSAISLQTAFVKTELKNVISNPTVIRVNEYPNQVLAQDVTINIGEGSAPRNPSLQFWPTTSTWRDYRLNVLSGESFVKVDGSGKQLVPVKPGIAKVQVYTTLPSDRTFIPVTDTFYVRVIE</sequence>
<organism evidence="2 3">
    <name type="scientific">Exiguobacterium alkaliphilum</name>
    <dbReference type="NCBI Taxonomy" id="1428684"/>
    <lineage>
        <taxon>Bacteria</taxon>
        <taxon>Bacillati</taxon>
        <taxon>Bacillota</taxon>
        <taxon>Bacilli</taxon>
        <taxon>Bacillales</taxon>
        <taxon>Bacillales Family XII. Incertae Sedis</taxon>
        <taxon>Exiguobacterium</taxon>
    </lineage>
</organism>
<dbReference type="RefSeq" id="WP_260577667.1">
    <property type="nucleotide sequence ID" value="NZ_JANIEK010000052.1"/>
</dbReference>
<evidence type="ECO:0000256" key="1">
    <source>
        <dbReference type="SAM" id="SignalP"/>
    </source>
</evidence>
<keyword evidence="3" id="KW-1185">Reference proteome</keyword>
<evidence type="ECO:0000313" key="2">
    <source>
        <dbReference type="EMBL" id="MCT4796165.1"/>
    </source>
</evidence>
<keyword evidence="1" id="KW-0732">Signal</keyword>
<proteinExistence type="predicted"/>
<reference evidence="2 3" key="1">
    <citation type="submission" date="2022-07" db="EMBL/GenBank/DDBJ databases">
        <title>Genomic and pangenome structural analysis of the polyextremophile Exiguobacterium.</title>
        <authorList>
            <person name="Shen L."/>
        </authorList>
    </citation>
    <scope>NUCLEOTIDE SEQUENCE [LARGE SCALE GENOMIC DNA]</scope>
    <source>
        <strain evidence="2 3">12_1</strain>
    </source>
</reference>
<feature type="non-terminal residue" evidence="2">
    <location>
        <position position="1231"/>
    </location>
</feature>
<dbReference type="EMBL" id="JANIEK010000052">
    <property type="protein sequence ID" value="MCT4796165.1"/>
    <property type="molecule type" value="Genomic_DNA"/>
</dbReference>
<name>A0ABT2L2C5_9BACL</name>
<feature type="chain" id="PRO_5047254633" evidence="1">
    <location>
        <begin position="25"/>
        <end position="1231"/>
    </location>
</feature>
<dbReference type="Proteomes" id="UP001206821">
    <property type="component" value="Unassembled WGS sequence"/>
</dbReference>
<accession>A0ABT2L2C5</accession>
<comment type="caution">
    <text evidence="2">The sequence shown here is derived from an EMBL/GenBank/DDBJ whole genome shotgun (WGS) entry which is preliminary data.</text>
</comment>